<dbReference type="Gene3D" id="3.40.50.720">
    <property type="entry name" value="NAD(P)-binding Rossmann-like Domain"/>
    <property type="match status" value="1"/>
</dbReference>
<dbReference type="InterPro" id="IPR001509">
    <property type="entry name" value="Epimerase_deHydtase"/>
</dbReference>
<feature type="domain" description="NAD-dependent epimerase/dehydratase" evidence="2">
    <location>
        <begin position="35"/>
        <end position="275"/>
    </location>
</feature>
<dbReference type="PRINTS" id="PR01713">
    <property type="entry name" value="NUCEPIMERASE"/>
</dbReference>
<protein>
    <submittedName>
        <fullName evidence="3">UDP-glucose 4-epimerase</fullName>
    </submittedName>
</protein>
<dbReference type="InterPro" id="IPR036291">
    <property type="entry name" value="NAD(P)-bd_dom_sf"/>
</dbReference>
<name>S5ZF90_GEOG3</name>
<dbReference type="PANTHER" id="PTHR43574">
    <property type="entry name" value="EPIMERASE-RELATED"/>
    <property type="match status" value="1"/>
</dbReference>
<evidence type="ECO:0000313" key="4">
    <source>
        <dbReference type="Proteomes" id="UP000015500"/>
    </source>
</evidence>
<gene>
    <name evidence="3" type="ORF">M493_13895</name>
</gene>
<keyword evidence="4" id="KW-1185">Reference proteome</keyword>
<dbReference type="HOGENOM" id="CLU_007383_1_7_9"/>
<evidence type="ECO:0000313" key="3">
    <source>
        <dbReference type="EMBL" id="AGT33020.2"/>
    </source>
</evidence>
<reference evidence="3 4" key="1">
    <citation type="journal article" date="2014" name="Genome Announc.">
        <title>Complete Genome Sequence of the Thermophilic Polychlorinated Biphenyl Degrader Geobacillus sp. Strain JF8 (NBRC 109937).</title>
        <authorList>
            <person name="Shintani M."/>
            <person name="Ohtsubo Y."/>
            <person name="Fukuda K."/>
            <person name="Hosoyama A."/>
            <person name="Ohji S."/>
            <person name="Yamazoe A."/>
            <person name="Fujita N."/>
            <person name="Nagata Y."/>
            <person name="Tsuda M."/>
            <person name="Hatta T."/>
            <person name="Kimbara K."/>
        </authorList>
    </citation>
    <scope>NUCLEOTIDE SEQUENCE [LARGE SCALE GENOMIC DNA]</scope>
    <source>
        <strain evidence="3 4">JF8</strain>
    </source>
</reference>
<dbReference type="PROSITE" id="PS00061">
    <property type="entry name" value="ADH_SHORT"/>
    <property type="match status" value="1"/>
</dbReference>
<dbReference type="AlphaFoldDB" id="S5ZF90"/>
<dbReference type="EMBL" id="CP006254">
    <property type="protein sequence ID" value="AGT33020.2"/>
    <property type="molecule type" value="Genomic_DNA"/>
</dbReference>
<evidence type="ECO:0000256" key="1">
    <source>
        <dbReference type="ARBA" id="ARBA00023027"/>
    </source>
</evidence>
<organism evidence="3 4">
    <name type="scientific">Geobacillus genomosp. 3</name>
    <dbReference type="NCBI Taxonomy" id="1921421"/>
    <lineage>
        <taxon>Bacteria</taxon>
        <taxon>Bacillati</taxon>
        <taxon>Bacillota</taxon>
        <taxon>Bacilli</taxon>
        <taxon>Bacillales</taxon>
        <taxon>Anoxybacillaceae</taxon>
        <taxon>Geobacillus</taxon>
    </lineage>
</organism>
<dbReference type="InterPro" id="IPR020904">
    <property type="entry name" value="Sc_DH/Rdtase_CS"/>
</dbReference>
<proteinExistence type="predicted"/>
<dbReference type="SUPFAM" id="SSF51735">
    <property type="entry name" value="NAD(P)-binding Rossmann-fold domains"/>
    <property type="match status" value="1"/>
</dbReference>
<evidence type="ECO:0000259" key="2">
    <source>
        <dbReference type="Pfam" id="PF01370"/>
    </source>
</evidence>
<dbReference type="KEGG" id="gjf:M493_13895"/>
<keyword evidence="1" id="KW-0520">NAD</keyword>
<dbReference type="STRING" id="1921421.M493_13895"/>
<accession>S5ZF90</accession>
<sequence length="346" mass="37926">METIHFSLYAATFTASYGKMLMDINLSNGVELLKIVVTGGAGFIGSHLAACLSEQGHEVVALDCFHPYYSPERKERQFRALTGGRVPLVRLDLLDGEKTKSSLAQLCPDVVYHLAALPGVPHSLEQPLTYIDYDIKATVNVLAAAGEAGVSHVLFASSSSVYGDRGNVPLKEEMADGRVVSPYAAAKYGAESFCHAYAHLYGYQMTMFRYFTVYGPWGRPDMAIGTFIRRLMNGEEIVVYGSGTARDYTYIDDIVAGMVAALHRGGSQSEVFNLGAGAPVAMEQLLVELRKHFPDMKITRAPERKGDVKATWADIAKAEQAFGYRPKVPFAEGLARTVAWAREHER</sequence>
<dbReference type="Proteomes" id="UP000015500">
    <property type="component" value="Chromosome"/>
</dbReference>
<dbReference type="Pfam" id="PF01370">
    <property type="entry name" value="Epimerase"/>
    <property type="match status" value="1"/>
</dbReference>